<protein>
    <recommendedName>
        <fullName evidence="4">DUF11 domain-containing protein</fullName>
    </recommendedName>
</protein>
<dbReference type="STRING" id="856736.SAMN04488058_101287"/>
<evidence type="ECO:0008006" key="4">
    <source>
        <dbReference type="Google" id="ProtNLM"/>
    </source>
</evidence>
<name>A0A1H6SFE5_9DEIO</name>
<dbReference type="Proteomes" id="UP000199223">
    <property type="component" value="Unassembled WGS sequence"/>
</dbReference>
<dbReference type="AlphaFoldDB" id="A0A1H6SFE5"/>
<organism evidence="2 3">
    <name type="scientific">Deinococcus reticulitermitis</name>
    <dbReference type="NCBI Taxonomy" id="856736"/>
    <lineage>
        <taxon>Bacteria</taxon>
        <taxon>Thermotogati</taxon>
        <taxon>Deinococcota</taxon>
        <taxon>Deinococci</taxon>
        <taxon>Deinococcales</taxon>
        <taxon>Deinococcaceae</taxon>
        <taxon>Deinococcus</taxon>
    </lineage>
</organism>
<feature type="region of interest" description="Disordered" evidence="1">
    <location>
        <begin position="17"/>
        <end position="38"/>
    </location>
</feature>
<gene>
    <name evidence="2" type="ORF">SAMN04488058_101287</name>
</gene>
<dbReference type="OrthoDB" id="69909at2"/>
<keyword evidence="3" id="KW-1185">Reference proteome</keyword>
<reference evidence="3" key="1">
    <citation type="submission" date="2016-10" db="EMBL/GenBank/DDBJ databases">
        <authorList>
            <person name="Varghese N."/>
            <person name="Submissions S."/>
        </authorList>
    </citation>
    <scope>NUCLEOTIDE SEQUENCE [LARGE SCALE GENOMIC DNA]</scope>
    <source>
        <strain evidence="3">CGMCC 1.10218</strain>
    </source>
</reference>
<dbReference type="RefSeq" id="WP_092262725.1">
    <property type="nucleotide sequence ID" value="NZ_FNZA01000001.1"/>
</dbReference>
<evidence type="ECO:0000313" key="3">
    <source>
        <dbReference type="Proteomes" id="UP000199223"/>
    </source>
</evidence>
<sequence length="110" mass="11565">MSYRTIWTLPDGTPAPGLDLGTVKPGETKSIGRKLKNTGDQPLSAVQMTLVDNLPGVTVTVGGETLIPGQMHAAPGLAPGESLDVTYARTVPPDAEPGVFRVFIRIRALT</sequence>
<accession>A0A1H6SFE5</accession>
<dbReference type="EMBL" id="FNZA01000001">
    <property type="protein sequence ID" value="SEI66653.1"/>
    <property type="molecule type" value="Genomic_DNA"/>
</dbReference>
<dbReference type="InterPro" id="IPR013783">
    <property type="entry name" value="Ig-like_fold"/>
</dbReference>
<dbReference type="Gene3D" id="2.60.40.10">
    <property type="entry name" value="Immunoglobulins"/>
    <property type="match status" value="1"/>
</dbReference>
<proteinExistence type="predicted"/>
<evidence type="ECO:0000256" key="1">
    <source>
        <dbReference type="SAM" id="MobiDB-lite"/>
    </source>
</evidence>
<evidence type="ECO:0000313" key="2">
    <source>
        <dbReference type="EMBL" id="SEI66653.1"/>
    </source>
</evidence>